<organism evidence="1 2">
    <name type="scientific">Pyropia yezoensis</name>
    <name type="common">Susabi-nori</name>
    <name type="synonym">Porphyra yezoensis</name>
    <dbReference type="NCBI Taxonomy" id="2788"/>
    <lineage>
        <taxon>Eukaryota</taxon>
        <taxon>Rhodophyta</taxon>
        <taxon>Bangiophyceae</taxon>
        <taxon>Bangiales</taxon>
        <taxon>Bangiaceae</taxon>
        <taxon>Pyropia</taxon>
    </lineage>
</organism>
<reference evidence="1" key="1">
    <citation type="submission" date="2019-11" db="EMBL/GenBank/DDBJ databases">
        <title>Nori genome reveals adaptations in red seaweeds to the harsh intertidal environment.</title>
        <authorList>
            <person name="Wang D."/>
            <person name="Mao Y."/>
        </authorList>
    </citation>
    <scope>NUCLEOTIDE SEQUENCE</scope>
    <source>
        <tissue evidence="1">Gametophyte</tissue>
    </source>
</reference>
<comment type="caution">
    <text evidence="1">The sequence shown here is derived from an EMBL/GenBank/DDBJ whole genome shotgun (WGS) entry which is preliminary data.</text>
</comment>
<dbReference type="Proteomes" id="UP000798662">
    <property type="component" value="Chromosome 1"/>
</dbReference>
<sequence length="395" mass="39983">MSTGVHRLLDGTVSFLRTLVARKLLSRTEARVLTTRRDVYERRVAHPASTPRDWDAYIAYEGALLALLRRRAAASRLSLPVGAALVDKAAARVTYLHTRATRANPGHVDGWLAAAAAALAAAPPVQPEGRGGGSRGGSGGGRPAGRAAPARRRIGTAARVLARALALLPREERLWVAAVRLHAVTGDDVRGGRAVALAGLRQVRQSAALWAAYWALEVAYVSRLREQRRVLGVAVPGGGQAAGARGAPPPALTVLAARLLAAHPSDVGAADAVARGGLTAAELVAAPPPRDAARGRRPTGAGRGKPDAADGPRAVVDKAGGVPAGVAIAIADGVATYLRVSPPAVGAAAAALAFAADVRARYAAATPDLVPSDASLVTSYAAAAPGAGAAPGGHV</sequence>
<gene>
    <name evidence="1" type="ORF">I4F81_004246</name>
</gene>
<proteinExistence type="predicted"/>
<dbReference type="EMBL" id="CM020618">
    <property type="protein sequence ID" value="KAK1861665.1"/>
    <property type="molecule type" value="Genomic_DNA"/>
</dbReference>
<protein>
    <submittedName>
        <fullName evidence="1">Uncharacterized protein</fullName>
    </submittedName>
</protein>
<name>A0ACC3BV88_PYRYE</name>
<evidence type="ECO:0000313" key="1">
    <source>
        <dbReference type="EMBL" id="KAK1861665.1"/>
    </source>
</evidence>
<keyword evidence="2" id="KW-1185">Reference proteome</keyword>
<accession>A0ACC3BV88</accession>
<evidence type="ECO:0000313" key="2">
    <source>
        <dbReference type="Proteomes" id="UP000798662"/>
    </source>
</evidence>